<accession>A0A0F9WIP7</accession>
<evidence type="ECO:0000313" key="1">
    <source>
        <dbReference type="EMBL" id="KKO76435.1"/>
    </source>
</evidence>
<dbReference type="RefSeq" id="XP_024332177.1">
    <property type="nucleotide sequence ID" value="XM_024475115.1"/>
</dbReference>
<evidence type="ECO:0000313" key="2">
    <source>
        <dbReference type="Proteomes" id="UP000034350"/>
    </source>
</evidence>
<organism evidence="1 2">
    <name type="scientific">Vairimorpha ceranae</name>
    <dbReference type="NCBI Taxonomy" id="40302"/>
    <lineage>
        <taxon>Eukaryota</taxon>
        <taxon>Fungi</taxon>
        <taxon>Fungi incertae sedis</taxon>
        <taxon>Microsporidia</taxon>
        <taxon>Nosematidae</taxon>
        <taxon>Vairimorpha</taxon>
    </lineage>
</organism>
<gene>
    <name evidence="1" type="ORF">AAJ76_300083085</name>
</gene>
<proteinExistence type="predicted"/>
<dbReference type="AlphaFoldDB" id="A0A0F9WIP7"/>
<dbReference type="EMBL" id="JPQZ01000003">
    <property type="protein sequence ID" value="KKO76435.1"/>
    <property type="molecule type" value="Genomic_DNA"/>
</dbReference>
<dbReference type="VEuPathDB" id="MicrosporidiaDB:NCER_101055"/>
<dbReference type="GeneID" id="36320047"/>
<reference evidence="1 2" key="1">
    <citation type="journal article" date="2015" name="Environ. Microbiol.">
        <title>Genome analyses suggest the presence of polyploidy and recent human-driven expansions in eight global populations of the honeybee pathogen Nosema ceranae.</title>
        <authorList>
            <person name="Pelin A."/>
            <person name="Selman M."/>
            <person name="Aris-Brosou S."/>
            <person name="Farinelli L."/>
            <person name="Corradi N."/>
        </authorList>
    </citation>
    <scope>NUCLEOTIDE SEQUENCE [LARGE SCALE GENOMIC DNA]</scope>
    <source>
        <strain evidence="1 2">PA08 1199</strain>
    </source>
</reference>
<protein>
    <submittedName>
        <fullName evidence="1">Uncharacterized protein</fullName>
    </submittedName>
</protein>
<dbReference type="VEuPathDB" id="MicrosporidiaDB:AAJ76_300083085"/>
<keyword evidence="2" id="KW-1185">Reference proteome</keyword>
<comment type="caution">
    <text evidence="1">The sequence shown here is derived from an EMBL/GenBank/DDBJ whole genome shotgun (WGS) entry which is preliminary data.</text>
</comment>
<sequence length="140" mass="15610">MFTICHIANFCFCAHSMDHSILQNAKLIPGDRLRQIILKYFSTSNNNLKRVQSLNNASIKFTTPKFSIITKSASSFTKCLTEVNLIVNTKSKNNKCENCGQIISYLDDLSSKLKSNTLTGSLMCNCCATSESKMPVIKRS</sequence>
<name>A0A0F9WIP7_9MICR</name>
<dbReference type="Proteomes" id="UP000034350">
    <property type="component" value="Unassembled WGS sequence"/>
</dbReference>